<accession>A0A8C2ELK4</accession>
<name>A0A8C2ELK4_CYPCA</name>
<organism evidence="4 5">
    <name type="scientific">Cyprinus carpio</name>
    <name type="common">Common carp</name>
    <dbReference type="NCBI Taxonomy" id="7962"/>
    <lineage>
        <taxon>Eukaryota</taxon>
        <taxon>Metazoa</taxon>
        <taxon>Chordata</taxon>
        <taxon>Craniata</taxon>
        <taxon>Vertebrata</taxon>
        <taxon>Euteleostomi</taxon>
        <taxon>Actinopterygii</taxon>
        <taxon>Neopterygii</taxon>
        <taxon>Teleostei</taxon>
        <taxon>Ostariophysi</taxon>
        <taxon>Cypriniformes</taxon>
        <taxon>Cyprinidae</taxon>
        <taxon>Cyprininae</taxon>
        <taxon>Cyprinus</taxon>
    </lineage>
</organism>
<sequence length="194" mass="22282">MVTLTVQLTDMGQNVTINCDLDVQEFNWLLLKLPDSPVLMLLSSTTSATFYYNKTLKHKYSVQSKHCLFINNVTLDDVGLYYCVTTDTPPKYSSGTRLYITELSLNLENKNHTVMKYTEQNQTHWQIIILISAFINALLIIVVIGLVKMFVLGSKRTRDNLKRSQDTHRQQPRVMDLGQPQNSSQAQVKQLRLK</sequence>
<feature type="transmembrane region" description="Helical" evidence="2">
    <location>
        <begin position="125"/>
        <end position="153"/>
    </location>
</feature>
<proteinExistence type="predicted"/>
<evidence type="ECO:0000313" key="4">
    <source>
        <dbReference type="Ensembl" id="ENSCCRP00020043095.1"/>
    </source>
</evidence>
<dbReference type="SUPFAM" id="SSF48726">
    <property type="entry name" value="Immunoglobulin"/>
    <property type="match status" value="1"/>
</dbReference>
<dbReference type="Ensembl" id="ENSCCRT00020047019.1">
    <property type="protein sequence ID" value="ENSCCRP00020043095.1"/>
    <property type="gene ID" value="ENSCCRG00020019147.1"/>
</dbReference>
<dbReference type="AlphaFoldDB" id="A0A8C2ELK4"/>
<dbReference type="InterPro" id="IPR013783">
    <property type="entry name" value="Ig-like_fold"/>
</dbReference>
<dbReference type="Proteomes" id="UP000694701">
    <property type="component" value="Unplaced"/>
</dbReference>
<evidence type="ECO:0000256" key="1">
    <source>
        <dbReference type="SAM" id="MobiDB-lite"/>
    </source>
</evidence>
<dbReference type="SMART" id="SM00409">
    <property type="entry name" value="IG"/>
    <property type="match status" value="1"/>
</dbReference>
<reference evidence="4" key="1">
    <citation type="submission" date="2025-08" db="UniProtKB">
        <authorList>
            <consortium name="Ensembl"/>
        </authorList>
    </citation>
    <scope>IDENTIFICATION</scope>
</reference>
<feature type="compositionally biased region" description="Basic and acidic residues" evidence="1">
    <location>
        <begin position="160"/>
        <end position="169"/>
    </location>
</feature>
<keyword evidence="2" id="KW-1133">Transmembrane helix</keyword>
<keyword evidence="2" id="KW-0812">Transmembrane</keyword>
<evidence type="ECO:0000259" key="3">
    <source>
        <dbReference type="SMART" id="SM00409"/>
    </source>
</evidence>
<keyword evidence="2" id="KW-0472">Membrane</keyword>
<feature type="region of interest" description="Disordered" evidence="1">
    <location>
        <begin position="160"/>
        <end position="194"/>
    </location>
</feature>
<dbReference type="InterPro" id="IPR036179">
    <property type="entry name" value="Ig-like_dom_sf"/>
</dbReference>
<feature type="compositionally biased region" description="Polar residues" evidence="1">
    <location>
        <begin position="179"/>
        <end position="188"/>
    </location>
</feature>
<feature type="domain" description="Immunoglobulin" evidence="3">
    <location>
        <begin position="4"/>
        <end position="101"/>
    </location>
</feature>
<dbReference type="Pfam" id="PF07686">
    <property type="entry name" value="V-set"/>
    <property type="match status" value="1"/>
</dbReference>
<protein>
    <recommendedName>
        <fullName evidence="3">Immunoglobulin domain-containing protein</fullName>
    </recommendedName>
</protein>
<dbReference type="InterPro" id="IPR013106">
    <property type="entry name" value="Ig_V-set"/>
</dbReference>
<dbReference type="InterPro" id="IPR003599">
    <property type="entry name" value="Ig_sub"/>
</dbReference>
<dbReference type="Gene3D" id="2.60.40.10">
    <property type="entry name" value="Immunoglobulins"/>
    <property type="match status" value="1"/>
</dbReference>
<evidence type="ECO:0000256" key="2">
    <source>
        <dbReference type="SAM" id="Phobius"/>
    </source>
</evidence>
<evidence type="ECO:0000313" key="5">
    <source>
        <dbReference type="Proteomes" id="UP000694701"/>
    </source>
</evidence>